<reference evidence="2 3" key="1">
    <citation type="submission" date="2022-03" db="EMBL/GenBank/DDBJ databases">
        <authorList>
            <person name="Nunn A."/>
            <person name="Chopra R."/>
            <person name="Nunn A."/>
            <person name="Contreras Garrido A."/>
        </authorList>
    </citation>
    <scope>NUCLEOTIDE SEQUENCE [LARGE SCALE GENOMIC DNA]</scope>
</reference>
<evidence type="ECO:0000313" key="3">
    <source>
        <dbReference type="Proteomes" id="UP000836841"/>
    </source>
</evidence>
<accession>A0AAU9T274</accession>
<evidence type="ECO:0000259" key="1">
    <source>
        <dbReference type="Pfam" id="PF03478"/>
    </source>
</evidence>
<sequence length="93" mass="10783">MDSSKGNKWEKMISLGDEAILLDLSITVLAKDIEGIKSNSIYFNGRDFEDQYDENNIFIFNLDTEKVERPHQFVCSSIPCSNARWFVPSFKRE</sequence>
<gene>
    <name evidence="2" type="ORF">TAV2_LOCUS24046</name>
</gene>
<protein>
    <recommendedName>
        <fullName evidence="1">KIB1-4 beta-propeller domain-containing protein</fullName>
    </recommendedName>
</protein>
<proteinExistence type="predicted"/>
<dbReference type="AlphaFoldDB" id="A0AAU9T274"/>
<dbReference type="Pfam" id="PF03478">
    <property type="entry name" value="Beta-prop_KIB1-4"/>
    <property type="match status" value="1"/>
</dbReference>
<evidence type="ECO:0000313" key="2">
    <source>
        <dbReference type="EMBL" id="CAH2078304.1"/>
    </source>
</evidence>
<dbReference type="EMBL" id="OU466863">
    <property type="protein sequence ID" value="CAH2078304.1"/>
    <property type="molecule type" value="Genomic_DNA"/>
</dbReference>
<dbReference type="Proteomes" id="UP000836841">
    <property type="component" value="Chromosome 7"/>
</dbReference>
<feature type="domain" description="KIB1-4 beta-propeller" evidence="1">
    <location>
        <begin position="1"/>
        <end position="61"/>
    </location>
</feature>
<name>A0AAU9T274_THLAR</name>
<keyword evidence="3" id="KW-1185">Reference proteome</keyword>
<organism evidence="2 3">
    <name type="scientific">Thlaspi arvense</name>
    <name type="common">Field penny-cress</name>
    <dbReference type="NCBI Taxonomy" id="13288"/>
    <lineage>
        <taxon>Eukaryota</taxon>
        <taxon>Viridiplantae</taxon>
        <taxon>Streptophyta</taxon>
        <taxon>Embryophyta</taxon>
        <taxon>Tracheophyta</taxon>
        <taxon>Spermatophyta</taxon>
        <taxon>Magnoliopsida</taxon>
        <taxon>eudicotyledons</taxon>
        <taxon>Gunneridae</taxon>
        <taxon>Pentapetalae</taxon>
        <taxon>rosids</taxon>
        <taxon>malvids</taxon>
        <taxon>Brassicales</taxon>
        <taxon>Brassicaceae</taxon>
        <taxon>Thlaspideae</taxon>
        <taxon>Thlaspi</taxon>
    </lineage>
</organism>
<dbReference type="InterPro" id="IPR005174">
    <property type="entry name" value="KIB1-4_b-propeller"/>
</dbReference>